<sequence>MNVAEPRGDIIAHPVLAQRVLFWFTAVKQIKEETICRLELVGSLDHFTQNLNVKQFPQCVAALDKAAIVAECWVQWHVLEVCRHADGNTAKRLEMRIR</sequence>
<accession>A0A0M3I1C8</accession>
<proteinExistence type="predicted"/>
<name>A0A0M3I1C8_ASCLU</name>
<dbReference type="WBParaSite" id="ALUE_0001006601-mRNA-1">
    <property type="protein sequence ID" value="ALUE_0001006601-mRNA-1"/>
    <property type="gene ID" value="ALUE_0001006601"/>
</dbReference>
<dbReference type="Proteomes" id="UP000036681">
    <property type="component" value="Unplaced"/>
</dbReference>
<evidence type="ECO:0000313" key="2">
    <source>
        <dbReference type="WBParaSite" id="ALUE_0001006601-mRNA-1"/>
    </source>
</evidence>
<organism evidence="1 2">
    <name type="scientific">Ascaris lumbricoides</name>
    <name type="common">Giant roundworm</name>
    <dbReference type="NCBI Taxonomy" id="6252"/>
    <lineage>
        <taxon>Eukaryota</taxon>
        <taxon>Metazoa</taxon>
        <taxon>Ecdysozoa</taxon>
        <taxon>Nematoda</taxon>
        <taxon>Chromadorea</taxon>
        <taxon>Rhabditida</taxon>
        <taxon>Spirurina</taxon>
        <taxon>Ascaridomorpha</taxon>
        <taxon>Ascaridoidea</taxon>
        <taxon>Ascarididae</taxon>
        <taxon>Ascaris</taxon>
    </lineage>
</organism>
<keyword evidence="1" id="KW-1185">Reference proteome</keyword>
<dbReference type="AlphaFoldDB" id="A0A0M3I1C8"/>
<reference evidence="2" key="1">
    <citation type="submission" date="2017-02" db="UniProtKB">
        <authorList>
            <consortium name="WormBaseParasite"/>
        </authorList>
    </citation>
    <scope>IDENTIFICATION</scope>
</reference>
<protein>
    <submittedName>
        <fullName evidence="2">EAL domain-containing protein</fullName>
    </submittedName>
</protein>
<evidence type="ECO:0000313" key="1">
    <source>
        <dbReference type="Proteomes" id="UP000036681"/>
    </source>
</evidence>